<feature type="compositionally biased region" description="Basic and acidic residues" evidence="2">
    <location>
        <begin position="89"/>
        <end position="106"/>
    </location>
</feature>
<keyword evidence="1" id="KW-0175">Coiled coil</keyword>
<comment type="caution">
    <text evidence="3">The sequence shown here is derived from an EMBL/GenBank/DDBJ whole genome shotgun (WGS) entry which is preliminary data.</text>
</comment>
<sequence length="251" mass="29897">MFCFSCNREKARTHGVAYYEFSTDEAERARQQEELKNLRKETENQQAATLAAAQKKQRLMEERLKAARRRKRERLGLPLDEEEPEEVKEEEKKPEPPEELRRDVRKATTVRPWDIGKDNTPKIMTQEEWVEKKRSERIQEFAPPPSQEPRKTIQKKRRYQEYREEEPVKMEPVPIVDELDQGQEEVRGRGVEIAPPPTFEMYGPSSKPRQSHMRPNQTSIDKSIEEGLNFLRRQVEEKQKKKRRDESIEII</sequence>
<dbReference type="PANTHER" id="PTHR15885">
    <property type="entry name" value="COILED-COIL DOMAIN-CONTAINING PROTEIN 174"/>
    <property type="match status" value="1"/>
</dbReference>
<dbReference type="EMBL" id="JAWJWF010000001">
    <property type="protein sequence ID" value="KAK6640862.1"/>
    <property type="molecule type" value="Genomic_DNA"/>
</dbReference>
<evidence type="ECO:0000256" key="1">
    <source>
        <dbReference type="ARBA" id="ARBA00023054"/>
    </source>
</evidence>
<accession>A0ABR1BFJ2</accession>
<feature type="compositionally biased region" description="Low complexity" evidence="2">
    <location>
        <begin position="45"/>
        <end position="54"/>
    </location>
</feature>
<reference evidence="3 4" key="1">
    <citation type="submission" date="2023-09" db="EMBL/GenBank/DDBJ databases">
        <title>Genomes of two closely related lineages of the louse Polyplax serrata with different host specificities.</title>
        <authorList>
            <person name="Martinu J."/>
            <person name="Tarabai H."/>
            <person name="Stefka J."/>
            <person name="Hypsa V."/>
        </authorList>
    </citation>
    <scope>NUCLEOTIDE SEQUENCE [LARGE SCALE GENOMIC DNA]</scope>
    <source>
        <strain evidence="3">98ZLc_SE</strain>
    </source>
</reference>
<evidence type="ECO:0000313" key="4">
    <source>
        <dbReference type="Proteomes" id="UP001359485"/>
    </source>
</evidence>
<evidence type="ECO:0000256" key="2">
    <source>
        <dbReference type="SAM" id="MobiDB-lite"/>
    </source>
</evidence>
<dbReference type="InterPro" id="IPR025066">
    <property type="entry name" value="CCDC174-like"/>
</dbReference>
<feature type="region of interest" description="Disordered" evidence="2">
    <location>
        <begin position="37"/>
        <end position="220"/>
    </location>
</feature>
<keyword evidence="4" id="KW-1185">Reference proteome</keyword>
<feature type="compositionally biased region" description="Basic and acidic residues" evidence="2">
    <location>
        <begin position="129"/>
        <end position="139"/>
    </location>
</feature>
<feature type="compositionally biased region" description="Acidic residues" evidence="2">
    <location>
        <begin position="79"/>
        <end position="88"/>
    </location>
</feature>
<gene>
    <name evidence="3" type="ORF">RUM44_012560</name>
</gene>
<proteinExistence type="predicted"/>
<name>A0ABR1BFJ2_POLSC</name>
<feature type="compositionally biased region" description="Basic and acidic residues" evidence="2">
    <location>
        <begin position="159"/>
        <end position="169"/>
    </location>
</feature>
<evidence type="ECO:0000313" key="3">
    <source>
        <dbReference type="EMBL" id="KAK6640862.1"/>
    </source>
</evidence>
<protein>
    <submittedName>
        <fullName evidence="3">Uncharacterized protein</fullName>
    </submittedName>
</protein>
<organism evidence="3 4">
    <name type="scientific">Polyplax serrata</name>
    <name type="common">Common mouse louse</name>
    <dbReference type="NCBI Taxonomy" id="468196"/>
    <lineage>
        <taxon>Eukaryota</taxon>
        <taxon>Metazoa</taxon>
        <taxon>Ecdysozoa</taxon>
        <taxon>Arthropoda</taxon>
        <taxon>Hexapoda</taxon>
        <taxon>Insecta</taxon>
        <taxon>Pterygota</taxon>
        <taxon>Neoptera</taxon>
        <taxon>Paraneoptera</taxon>
        <taxon>Psocodea</taxon>
        <taxon>Troctomorpha</taxon>
        <taxon>Phthiraptera</taxon>
        <taxon>Anoplura</taxon>
        <taxon>Polyplacidae</taxon>
        <taxon>Polyplax</taxon>
    </lineage>
</organism>
<dbReference type="PANTHER" id="PTHR15885:SF1">
    <property type="entry name" value="COILED-COIL DOMAIN-CONTAINING PROTEIN 174"/>
    <property type="match status" value="1"/>
</dbReference>
<dbReference type="Proteomes" id="UP001359485">
    <property type="component" value="Unassembled WGS sequence"/>
</dbReference>
<dbReference type="Pfam" id="PF13300">
    <property type="entry name" value="DUF4078"/>
    <property type="match status" value="1"/>
</dbReference>